<protein>
    <submittedName>
        <fullName evidence="3">Uncharacterized protein</fullName>
    </submittedName>
</protein>
<dbReference type="AlphaFoldDB" id="A0A914XJF9"/>
<accession>A0A914XJF9</accession>
<evidence type="ECO:0000256" key="1">
    <source>
        <dbReference type="SAM" id="MobiDB-lite"/>
    </source>
</evidence>
<feature type="region of interest" description="Disordered" evidence="1">
    <location>
        <begin position="93"/>
        <end position="117"/>
    </location>
</feature>
<dbReference type="WBParaSite" id="PSAMB.scaffold8368size6297.g31318.t1">
    <property type="protein sequence ID" value="PSAMB.scaffold8368size6297.g31318.t1"/>
    <property type="gene ID" value="PSAMB.scaffold8368size6297.g31318"/>
</dbReference>
<keyword evidence="2" id="KW-1185">Reference proteome</keyword>
<reference evidence="3" key="1">
    <citation type="submission" date="2022-11" db="UniProtKB">
        <authorList>
            <consortium name="WormBaseParasite"/>
        </authorList>
    </citation>
    <scope>IDENTIFICATION</scope>
</reference>
<organism evidence="2 3">
    <name type="scientific">Plectus sambesii</name>
    <dbReference type="NCBI Taxonomy" id="2011161"/>
    <lineage>
        <taxon>Eukaryota</taxon>
        <taxon>Metazoa</taxon>
        <taxon>Ecdysozoa</taxon>
        <taxon>Nematoda</taxon>
        <taxon>Chromadorea</taxon>
        <taxon>Plectida</taxon>
        <taxon>Plectina</taxon>
        <taxon>Plectoidea</taxon>
        <taxon>Plectidae</taxon>
        <taxon>Plectus</taxon>
    </lineage>
</organism>
<proteinExistence type="predicted"/>
<dbReference type="Proteomes" id="UP000887566">
    <property type="component" value="Unplaced"/>
</dbReference>
<evidence type="ECO:0000313" key="2">
    <source>
        <dbReference type="Proteomes" id="UP000887566"/>
    </source>
</evidence>
<name>A0A914XJF9_9BILA</name>
<evidence type="ECO:0000313" key="3">
    <source>
        <dbReference type="WBParaSite" id="PSAMB.scaffold8368size6297.g31318.t1"/>
    </source>
</evidence>
<sequence>MCKKAKSADFARTKQCPKCSTKAALARKACTNCDHVFYERKKIAASFNRPHMQSVASILRVRNGGEVIGYTRRMRAIKQNRFLNQPIAAGVSKSISTKRDRKTRRNLHPDAVGPRVIYPDQPSPVAPSFDALPYYGPLAHRHSLKFKKWRLPKTKSEATALIERERRFFVELPLSLQRVSDRALSEINFRLAGPSLVQQPRLYPSVM</sequence>